<dbReference type="AlphaFoldDB" id="A0A6L5K054"/>
<dbReference type="PRINTS" id="PR00081">
    <property type="entry name" value="GDHRDH"/>
</dbReference>
<keyword evidence="2" id="KW-0560">Oxidoreductase</keyword>
<accession>A0A6L5K054</accession>
<dbReference type="GO" id="GO:0016491">
    <property type="term" value="F:oxidoreductase activity"/>
    <property type="evidence" value="ECO:0007669"/>
    <property type="project" value="UniProtKB-KW"/>
</dbReference>
<evidence type="ECO:0000256" key="2">
    <source>
        <dbReference type="ARBA" id="ARBA00023002"/>
    </source>
</evidence>
<dbReference type="Pfam" id="PF00106">
    <property type="entry name" value="adh_short"/>
    <property type="match status" value="1"/>
</dbReference>
<dbReference type="Proteomes" id="UP000480275">
    <property type="component" value="Unassembled WGS sequence"/>
</dbReference>
<reference evidence="4 5" key="1">
    <citation type="submission" date="2019-10" db="EMBL/GenBank/DDBJ databases">
        <title>Whole-genome sequence of the purple nonsulfur photosynthetic bacterium Rhodocyclus tenuis.</title>
        <authorList>
            <person name="Kyndt J.A."/>
            <person name="Meyer T.E."/>
        </authorList>
    </citation>
    <scope>NUCLEOTIDE SEQUENCE [LARGE SCALE GENOMIC DNA]</scope>
    <source>
        <strain evidence="4 5">DSM 110</strain>
    </source>
</reference>
<dbReference type="InterPro" id="IPR036291">
    <property type="entry name" value="NAD(P)-bd_dom_sf"/>
</dbReference>
<proteinExistence type="inferred from homology"/>
<dbReference type="PRINTS" id="PR00080">
    <property type="entry name" value="SDRFAMILY"/>
</dbReference>
<organism evidence="4 5">
    <name type="scientific">Rhodocyclus tenuis</name>
    <name type="common">Rhodospirillum tenue</name>
    <dbReference type="NCBI Taxonomy" id="1066"/>
    <lineage>
        <taxon>Bacteria</taxon>
        <taxon>Pseudomonadati</taxon>
        <taxon>Pseudomonadota</taxon>
        <taxon>Betaproteobacteria</taxon>
        <taxon>Rhodocyclales</taxon>
        <taxon>Rhodocyclaceae</taxon>
        <taxon>Rhodocyclus</taxon>
    </lineage>
</organism>
<evidence type="ECO:0000256" key="3">
    <source>
        <dbReference type="RuleBase" id="RU000363"/>
    </source>
</evidence>
<gene>
    <name evidence="4" type="ORF">GHK24_13175</name>
</gene>
<dbReference type="OrthoDB" id="9797538at2"/>
<name>A0A6L5K054_RHOTE</name>
<dbReference type="SUPFAM" id="SSF51735">
    <property type="entry name" value="NAD(P)-binding Rossmann-fold domains"/>
    <property type="match status" value="1"/>
</dbReference>
<dbReference type="GO" id="GO:0016020">
    <property type="term" value="C:membrane"/>
    <property type="evidence" value="ECO:0007669"/>
    <property type="project" value="TreeGrafter"/>
</dbReference>
<protein>
    <submittedName>
        <fullName evidence="4">SDR family NAD(P)-dependent oxidoreductase</fullName>
    </submittedName>
</protein>
<dbReference type="PANTHER" id="PTHR44196">
    <property type="entry name" value="DEHYDROGENASE/REDUCTASE SDR FAMILY MEMBER 7B"/>
    <property type="match status" value="1"/>
</dbReference>
<sequence length="273" mass="28971">MASLNRPIHDWHGKRVWLFGASTGIGAALALELARRGARLALSSRTETALTRVATTIREKLATATPAPAEGLAAPLLLPCDASADASVDMAWTRLMAEWGGVDVAIYLAGDYQPMRADAIDLAVARRLIEVNLMGAIAFTARVAPQLVQQGAGHIALTASVAGYCGLPKSLVYGASKAALINFTESMYLDLSPAGVGVSVINPGFVATPLTAQNDFRMPALQTPEQAAAAIVDGFARGDFAIEFPKRFTRTMKALAALPYRLFFPLVRRFTGV</sequence>
<dbReference type="PANTHER" id="PTHR44196:SF1">
    <property type="entry name" value="DEHYDROGENASE_REDUCTASE SDR FAMILY MEMBER 7B"/>
    <property type="match status" value="1"/>
</dbReference>
<dbReference type="Gene3D" id="3.40.50.720">
    <property type="entry name" value="NAD(P)-binding Rossmann-like Domain"/>
    <property type="match status" value="1"/>
</dbReference>
<comment type="similarity">
    <text evidence="1 3">Belongs to the short-chain dehydrogenases/reductases (SDR) family.</text>
</comment>
<evidence type="ECO:0000256" key="1">
    <source>
        <dbReference type="ARBA" id="ARBA00006484"/>
    </source>
</evidence>
<comment type="caution">
    <text evidence="4">The sequence shown here is derived from an EMBL/GenBank/DDBJ whole genome shotgun (WGS) entry which is preliminary data.</text>
</comment>
<evidence type="ECO:0000313" key="4">
    <source>
        <dbReference type="EMBL" id="MQY52721.1"/>
    </source>
</evidence>
<dbReference type="EMBL" id="WIXJ01000016">
    <property type="protein sequence ID" value="MQY52721.1"/>
    <property type="molecule type" value="Genomic_DNA"/>
</dbReference>
<evidence type="ECO:0000313" key="5">
    <source>
        <dbReference type="Proteomes" id="UP000480275"/>
    </source>
</evidence>
<dbReference type="InterPro" id="IPR002347">
    <property type="entry name" value="SDR_fam"/>
</dbReference>